<proteinExistence type="predicted"/>
<dbReference type="AlphaFoldDB" id="A0A0E9WHZ5"/>
<evidence type="ECO:0000313" key="1">
    <source>
        <dbReference type="EMBL" id="JAH89972.1"/>
    </source>
</evidence>
<name>A0A0E9WHZ5_ANGAN</name>
<protein>
    <submittedName>
        <fullName evidence="1">Uncharacterized protein</fullName>
    </submittedName>
</protein>
<reference evidence="1" key="1">
    <citation type="submission" date="2014-11" db="EMBL/GenBank/DDBJ databases">
        <authorList>
            <person name="Amaro Gonzalez C."/>
        </authorList>
    </citation>
    <scope>NUCLEOTIDE SEQUENCE</scope>
</reference>
<organism evidence="1">
    <name type="scientific">Anguilla anguilla</name>
    <name type="common">European freshwater eel</name>
    <name type="synonym">Muraena anguilla</name>
    <dbReference type="NCBI Taxonomy" id="7936"/>
    <lineage>
        <taxon>Eukaryota</taxon>
        <taxon>Metazoa</taxon>
        <taxon>Chordata</taxon>
        <taxon>Craniata</taxon>
        <taxon>Vertebrata</taxon>
        <taxon>Euteleostomi</taxon>
        <taxon>Actinopterygii</taxon>
        <taxon>Neopterygii</taxon>
        <taxon>Teleostei</taxon>
        <taxon>Anguilliformes</taxon>
        <taxon>Anguillidae</taxon>
        <taxon>Anguilla</taxon>
    </lineage>
</organism>
<reference evidence="1" key="2">
    <citation type="journal article" date="2015" name="Fish Shellfish Immunol.">
        <title>Early steps in the European eel (Anguilla anguilla)-Vibrio vulnificus interaction in the gills: Role of the RtxA13 toxin.</title>
        <authorList>
            <person name="Callol A."/>
            <person name="Pajuelo D."/>
            <person name="Ebbesson L."/>
            <person name="Teles M."/>
            <person name="MacKenzie S."/>
            <person name="Amaro C."/>
        </authorList>
    </citation>
    <scope>NUCLEOTIDE SEQUENCE</scope>
</reference>
<accession>A0A0E9WHZ5</accession>
<sequence>MGSTNCLALTDRNSSELKADGESVIMTSECYYKNRLKRG</sequence>
<dbReference type="EMBL" id="GBXM01018605">
    <property type="protein sequence ID" value="JAH89972.1"/>
    <property type="molecule type" value="Transcribed_RNA"/>
</dbReference>